<dbReference type="GO" id="GO:0015031">
    <property type="term" value="P:protein transport"/>
    <property type="evidence" value="ECO:0007669"/>
    <property type="project" value="UniProtKB-KW"/>
</dbReference>
<evidence type="ECO:0000313" key="8">
    <source>
        <dbReference type="EMBL" id="HED09692.1"/>
    </source>
</evidence>
<gene>
    <name evidence="8" type="ORF">ENJ10_03305</name>
</gene>
<accession>A0A7V1PUJ4</accession>
<dbReference type="GO" id="GO:0005886">
    <property type="term" value="C:plasma membrane"/>
    <property type="evidence" value="ECO:0007669"/>
    <property type="project" value="UniProtKB-SubCell"/>
</dbReference>
<evidence type="ECO:0000256" key="3">
    <source>
        <dbReference type="ARBA" id="ARBA00022475"/>
    </source>
</evidence>
<dbReference type="EMBL" id="DRLD01000092">
    <property type="protein sequence ID" value="HED09692.1"/>
    <property type="molecule type" value="Genomic_DNA"/>
</dbReference>
<dbReference type="InterPro" id="IPR003400">
    <property type="entry name" value="ExbD"/>
</dbReference>
<keyword evidence="3" id="KW-1003">Cell membrane</keyword>
<dbReference type="GO" id="GO:0022857">
    <property type="term" value="F:transmembrane transporter activity"/>
    <property type="evidence" value="ECO:0007669"/>
    <property type="project" value="InterPro"/>
</dbReference>
<keyword evidence="4 7" id="KW-0812">Transmembrane</keyword>
<comment type="subcellular location">
    <subcellularLocation>
        <location evidence="1">Cell membrane</location>
        <topology evidence="1">Single-pass membrane protein</topology>
    </subcellularLocation>
    <subcellularLocation>
        <location evidence="7">Cell membrane</location>
        <topology evidence="7">Single-pass type II membrane protein</topology>
    </subcellularLocation>
</comment>
<organism evidence="8">
    <name type="scientific">Caldithrix abyssi</name>
    <dbReference type="NCBI Taxonomy" id="187145"/>
    <lineage>
        <taxon>Bacteria</taxon>
        <taxon>Pseudomonadati</taxon>
        <taxon>Calditrichota</taxon>
        <taxon>Calditrichia</taxon>
        <taxon>Calditrichales</taxon>
        <taxon>Calditrichaceae</taxon>
        <taxon>Caldithrix</taxon>
    </lineage>
</organism>
<comment type="caution">
    <text evidence="8">The sequence shown here is derived from an EMBL/GenBank/DDBJ whole genome shotgun (WGS) entry which is preliminary data.</text>
</comment>
<evidence type="ECO:0000256" key="2">
    <source>
        <dbReference type="ARBA" id="ARBA00005811"/>
    </source>
</evidence>
<proteinExistence type="inferred from homology"/>
<dbReference type="AlphaFoldDB" id="A0A7V1PUJ4"/>
<name>A0A7V1PUJ4_CALAY</name>
<dbReference type="Pfam" id="PF02472">
    <property type="entry name" value="ExbD"/>
    <property type="match status" value="1"/>
</dbReference>
<evidence type="ECO:0000256" key="1">
    <source>
        <dbReference type="ARBA" id="ARBA00004162"/>
    </source>
</evidence>
<evidence type="ECO:0000256" key="5">
    <source>
        <dbReference type="ARBA" id="ARBA00022989"/>
    </source>
</evidence>
<evidence type="ECO:0000256" key="7">
    <source>
        <dbReference type="RuleBase" id="RU003879"/>
    </source>
</evidence>
<protein>
    <submittedName>
        <fullName evidence="8">Biopolymer transporter ExbD</fullName>
    </submittedName>
</protein>
<keyword evidence="5" id="KW-1133">Transmembrane helix</keyword>
<sequence length="161" mass="18325">MAFQPSKSKRHMEKEEGQLNMNSMMDMMTIILLFLLKSFSTEGALVTQSADLTLPESVIGEKPKKELQVSVTKNDILVNNKRLMSLSDIDPESVVIAPLFKNLTDIAQGEKQLEIDVGKEFTHTVIIQGDEDMHFDILYKVMYTCSKSEYYKMRLLTVKKG</sequence>
<keyword evidence="7" id="KW-0813">Transport</keyword>
<keyword evidence="7" id="KW-0653">Protein transport</keyword>
<reference evidence="8" key="1">
    <citation type="journal article" date="2020" name="mSystems">
        <title>Genome- and Community-Level Interaction Insights into Carbon Utilization and Element Cycling Functions of Hydrothermarchaeota in Hydrothermal Sediment.</title>
        <authorList>
            <person name="Zhou Z."/>
            <person name="Liu Y."/>
            <person name="Xu W."/>
            <person name="Pan J."/>
            <person name="Luo Z.H."/>
            <person name="Li M."/>
        </authorList>
    </citation>
    <scope>NUCLEOTIDE SEQUENCE [LARGE SCALE GENOMIC DNA]</scope>
    <source>
        <strain evidence="8">HyVt-456</strain>
    </source>
</reference>
<comment type="similarity">
    <text evidence="2 7">Belongs to the ExbD/TolR family.</text>
</comment>
<dbReference type="Proteomes" id="UP000886005">
    <property type="component" value="Unassembled WGS sequence"/>
</dbReference>
<evidence type="ECO:0000256" key="6">
    <source>
        <dbReference type="ARBA" id="ARBA00023136"/>
    </source>
</evidence>
<keyword evidence="6" id="KW-0472">Membrane</keyword>
<evidence type="ECO:0000256" key="4">
    <source>
        <dbReference type="ARBA" id="ARBA00022692"/>
    </source>
</evidence>